<accession>A0ABW5USD4</accession>
<dbReference type="Proteomes" id="UP001597463">
    <property type="component" value="Unassembled WGS sequence"/>
</dbReference>
<name>A0ABW5USD4_9BURK</name>
<dbReference type="EMBL" id="JBHUMV010000009">
    <property type="protein sequence ID" value="MFD2756170.1"/>
    <property type="molecule type" value="Genomic_DNA"/>
</dbReference>
<gene>
    <name evidence="1" type="ORF">ACFSW6_19030</name>
</gene>
<proteinExistence type="predicted"/>
<protein>
    <submittedName>
        <fullName evidence="1">Uncharacterized protein</fullName>
    </submittedName>
</protein>
<comment type="caution">
    <text evidence="1">The sequence shown here is derived from an EMBL/GenBank/DDBJ whole genome shotgun (WGS) entry which is preliminary data.</text>
</comment>
<evidence type="ECO:0000313" key="2">
    <source>
        <dbReference type="Proteomes" id="UP001597463"/>
    </source>
</evidence>
<reference evidence="2" key="1">
    <citation type="journal article" date="2019" name="Int. J. Syst. Evol. Microbiol.">
        <title>The Global Catalogue of Microorganisms (GCM) 10K type strain sequencing project: providing services to taxonomists for standard genome sequencing and annotation.</title>
        <authorList>
            <consortium name="The Broad Institute Genomics Platform"/>
            <consortium name="The Broad Institute Genome Sequencing Center for Infectious Disease"/>
            <person name="Wu L."/>
            <person name="Ma J."/>
        </authorList>
    </citation>
    <scope>NUCLEOTIDE SEQUENCE [LARGE SCALE GENOMIC DNA]</scope>
    <source>
        <strain evidence="2">TISTR 1906</strain>
    </source>
</reference>
<organism evidence="1 2">
    <name type="scientific">Comamonas terrae</name>
    <dbReference type="NCBI Taxonomy" id="673548"/>
    <lineage>
        <taxon>Bacteria</taxon>
        <taxon>Pseudomonadati</taxon>
        <taxon>Pseudomonadota</taxon>
        <taxon>Betaproteobacteria</taxon>
        <taxon>Burkholderiales</taxon>
        <taxon>Comamonadaceae</taxon>
        <taxon>Comamonas</taxon>
    </lineage>
</organism>
<sequence length="63" mass="6620">MPESGWKMLLLLFCAAGIAYLAFQLLNASHEERANGGYNGASTVGPQIVSRAAWAAAPQQAQA</sequence>
<evidence type="ECO:0000313" key="1">
    <source>
        <dbReference type="EMBL" id="MFD2756170.1"/>
    </source>
</evidence>
<keyword evidence="2" id="KW-1185">Reference proteome</keyword>
<dbReference type="RefSeq" id="WP_157082193.1">
    <property type="nucleotide sequence ID" value="NZ_BCNT01000020.1"/>
</dbReference>